<evidence type="ECO:0000313" key="11">
    <source>
        <dbReference type="EMBL" id="KHJ80593.1"/>
    </source>
</evidence>
<sequence length="89" mass="9801">MAYLTAEITSLSSIIAIAVCGMVMKQYVKGNVTPAAANSVKYFIKMLAQSSETVIFMFLGLSTMYSHHYWDTAFVVATVVFCLLFRTVG</sequence>
<evidence type="ECO:0000256" key="5">
    <source>
        <dbReference type="ARBA" id="ARBA00023053"/>
    </source>
</evidence>
<organism evidence="11 12">
    <name type="scientific">Oesophagostomum dentatum</name>
    <name type="common">Nodular worm</name>
    <dbReference type="NCBI Taxonomy" id="61180"/>
    <lineage>
        <taxon>Eukaryota</taxon>
        <taxon>Metazoa</taxon>
        <taxon>Ecdysozoa</taxon>
        <taxon>Nematoda</taxon>
        <taxon>Chromadorea</taxon>
        <taxon>Rhabditida</taxon>
        <taxon>Rhabditina</taxon>
        <taxon>Rhabditomorpha</taxon>
        <taxon>Strongyloidea</taxon>
        <taxon>Strongylidae</taxon>
        <taxon>Oesophagostomum</taxon>
    </lineage>
</organism>
<dbReference type="PANTHER" id="PTHR10110">
    <property type="entry name" value="SODIUM/HYDROGEN EXCHANGER"/>
    <property type="match status" value="1"/>
</dbReference>
<keyword evidence="2" id="KW-0813">Transport</keyword>
<accession>A0A0B1S5G7</accession>
<reference evidence="11 12" key="1">
    <citation type="submission" date="2014-03" db="EMBL/GenBank/DDBJ databases">
        <title>Draft genome of the hookworm Oesophagostomum dentatum.</title>
        <authorList>
            <person name="Mitreva M."/>
        </authorList>
    </citation>
    <scope>NUCLEOTIDE SEQUENCE [LARGE SCALE GENOMIC DNA]</scope>
    <source>
        <strain evidence="11 12">OD-Hann</strain>
    </source>
</reference>
<evidence type="ECO:0000256" key="6">
    <source>
        <dbReference type="ARBA" id="ARBA00023065"/>
    </source>
</evidence>
<dbReference type="GO" id="GO:0015386">
    <property type="term" value="F:potassium:proton antiporter activity"/>
    <property type="evidence" value="ECO:0007669"/>
    <property type="project" value="TreeGrafter"/>
</dbReference>
<dbReference type="GO" id="GO:0015385">
    <property type="term" value="F:sodium:proton antiporter activity"/>
    <property type="evidence" value="ECO:0007669"/>
    <property type="project" value="InterPro"/>
</dbReference>
<feature type="transmembrane region" description="Helical" evidence="9">
    <location>
        <begin position="67"/>
        <end position="85"/>
    </location>
</feature>
<dbReference type="InterPro" id="IPR018422">
    <property type="entry name" value="Cation/H_exchanger_CPA1"/>
</dbReference>
<dbReference type="AlphaFoldDB" id="A0A0B1S5G7"/>
<proteinExistence type="predicted"/>
<evidence type="ECO:0000256" key="2">
    <source>
        <dbReference type="ARBA" id="ARBA00022448"/>
    </source>
</evidence>
<feature type="transmembrane region" description="Helical" evidence="9">
    <location>
        <begin position="6"/>
        <end position="28"/>
    </location>
</feature>
<dbReference type="GO" id="GO:0098719">
    <property type="term" value="P:sodium ion import across plasma membrane"/>
    <property type="evidence" value="ECO:0007669"/>
    <property type="project" value="TreeGrafter"/>
</dbReference>
<keyword evidence="3 9" id="KW-0812">Transmembrane</keyword>
<comment type="subcellular location">
    <subcellularLocation>
        <location evidence="1">Membrane</location>
        <topology evidence="1">Multi-pass membrane protein</topology>
    </subcellularLocation>
</comment>
<dbReference type="GO" id="GO:0051453">
    <property type="term" value="P:regulation of intracellular pH"/>
    <property type="evidence" value="ECO:0007669"/>
    <property type="project" value="TreeGrafter"/>
</dbReference>
<feature type="domain" description="Cation/H+ exchanger transmembrane" evidence="10">
    <location>
        <begin position="1"/>
        <end position="89"/>
    </location>
</feature>
<evidence type="ECO:0000256" key="3">
    <source>
        <dbReference type="ARBA" id="ARBA00022692"/>
    </source>
</evidence>
<keyword evidence="8" id="KW-0739">Sodium transport</keyword>
<dbReference type="EMBL" id="KN600207">
    <property type="protein sequence ID" value="KHJ80593.1"/>
    <property type="molecule type" value="Genomic_DNA"/>
</dbReference>
<dbReference type="OrthoDB" id="196264at2759"/>
<evidence type="ECO:0000256" key="1">
    <source>
        <dbReference type="ARBA" id="ARBA00004141"/>
    </source>
</evidence>
<dbReference type="Pfam" id="PF00999">
    <property type="entry name" value="Na_H_Exchanger"/>
    <property type="match status" value="1"/>
</dbReference>
<keyword evidence="6" id="KW-0406">Ion transport</keyword>
<evidence type="ECO:0000256" key="4">
    <source>
        <dbReference type="ARBA" id="ARBA00022989"/>
    </source>
</evidence>
<dbReference type="PANTHER" id="PTHR10110:SF98">
    <property type="entry name" value="SODIUM_HYDROGEN EXCHANGER"/>
    <property type="match status" value="1"/>
</dbReference>
<name>A0A0B1S5G7_OESDE</name>
<evidence type="ECO:0000256" key="7">
    <source>
        <dbReference type="ARBA" id="ARBA00023136"/>
    </source>
</evidence>
<keyword evidence="12" id="KW-1185">Reference proteome</keyword>
<keyword evidence="7 9" id="KW-0472">Membrane</keyword>
<evidence type="ECO:0000256" key="8">
    <source>
        <dbReference type="ARBA" id="ARBA00023201"/>
    </source>
</evidence>
<feature type="transmembrane region" description="Helical" evidence="9">
    <location>
        <begin position="40"/>
        <end position="61"/>
    </location>
</feature>
<evidence type="ECO:0000256" key="9">
    <source>
        <dbReference type="SAM" id="Phobius"/>
    </source>
</evidence>
<evidence type="ECO:0000313" key="12">
    <source>
        <dbReference type="Proteomes" id="UP000053660"/>
    </source>
</evidence>
<keyword evidence="4 9" id="KW-1133">Transmembrane helix</keyword>
<dbReference type="InterPro" id="IPR006153">
    <property type="entry name" value="Cation/H_exchanger_TM"/>
</dbReference>
<evidence type="ECO:0000259" key="10">
    <source>
        <dbReference type="Pfam" id="PF00999"/>
    </source>
</evidence>
<dbReference type="Proteomes" id="UP000053660">
    <property type="component" value="Unassembled WGS sequence"/>
</dbReference>
<gene>
    <name evidence="11" type="ORF">OESDEN_19729</name>
</gene>
<keyword evidence="5" id="KW-0915">Sodium</keyword>
<protein>
    <recommendedName>
        <fullName evidence="10">Cation/H+ exchanger transmembrane domain-containing protein</fullName>
    </recommendedName>
</protein>
<dbReference type="GO" id="GO:0005886">
    <property type="term" value="C:plasma membrane"/>
    <property type="evidence" value="ECO:0007669"/>
    <property type="project" value="TreeGrafter"/>
</dbReference>